<dbReference type="GO" id="GO:0003677">
    <property type="term" value="F:DNA binding"/>
    <property type="evidence" value="ECO:0007669"/>
    <property type="project" value="InterPro"/>
</dbReference>
<evidence type="ECO:0000313" key="5">
    <source>
        <dbReference type="EMBL" id="EDS30281.1"/>
    </source>
</evidence>
<dbReference type="HOGENOM" id="CLU_1005618_0_0_1"/>
<evidence type="ECO:0000256" key="3">
    <source>
        <dbReference type="ARBA" id="ARBA00023242"/>
    </source>
</evidence>
<dbReference type="VEuPathDB" id="VectorBase:CQUJHB017600"/>
<reference evidence="5" key="1">
    <citation type="submission" date="2007-03" db="EMBL/GenBank/DDBJ databases">
        <title>Annotation of Culex pipiens quinquefasciatus.</title>
        <authorList>
            <consortium name="The Broad Institute Genome Sequencing Platform"/>
            <person name="Atkinson P.W."/>
            <person name="Hemingway J."/>
            <person name="Christensen B.M."/>
            <person name="Higgs S."/>
            <person name="Kodira C."/>
            <person name="Hannick L."/>
            <person name="Megy K."/>
            <person name="O'Leary S."/>
            <person name="Pearson M."/>
            <person name="Haas B.J."/>
            <person name="Mauceli E."/>
            <person name="Wortman J.R."/>
            <person name="Lee N.H."/>
            <person name="Guigo R."/>
            <person name="Stanke M."/>
            <person name="Alvarado L."/>
            <person name="Amedeo P."/>
            <person name="Antoine C.H."/>
            <person name="Arensburger P."/>
            <person name="Bidwell S.L."/>
            <person name="Crawford M."/>
            <person name="Camaro F."/>
            <person name="Devon K."/>
            <person name="Engels R."/>
            <person name="Hammond M."/>
            <person name="Howarth C."/>
            <person name="Koehrsen M."/>
            <person name="Lawson D."/>
            <person name="Montgomery P."/>
            <person name="Nene V."/>
            <person name="Nusbaum C."/>
            <person name="Puiu D."/>
            <person name="Romero-Severson J."/>
            <person name="Severson D.W."/>
            <person name="Shumway M."/>
            <person name="Sisk P."/>
            <person name="Stolte C."/>
            <person name="Zeng Q."/>
            <person name="Eisenstadt E."/>
            <person name="Fraser-Liggett C."/>
            <person name="Strausberg R."/>
            <person name="Galagan J."/>
            <person name="Birren B."/>
            <person name="Collins F.H."/>
        </authorList>
    </citation>
    <scope>NUCLEOTIDE SEQUENCE [LARGE SCALE GENOMIC DNA]</scope>
    <source>
        <strain evidence="5">JHB</strain>
    </source>
</reference>
<dbReference type="VEuPathDB" id="VectorBase:CQUJHB005409"/>
<dbReference type="EMBL" id="DS231981">
    <property type="protein sequence ID" value="EDS30281.1"/>
    <property type="molecule type" value="Genomic_DNA"/>
</dbReference>
<feature type="domain" description="ARID" evidence="4">
    <location>
        <begin position="79"/>
        <end position="181"/>
    </location>
</feature>
<dbReference type="SUPFAM" id="SSF46774">
    <property type="entry name" value="ARID-like"/>
    <property type="match status" value="1"/>
</dbReference>
<dbReference type="PROSITE" id="PS51011">
    <property type="entry name" value="ARID"/>
    <property type="match status" value="1"/>
</dbReference>
<name>B0WL91_CULQU</name>
<reference evidence="6" key="2">
    <citation type="submission" date="2021-02" db="UniProtKB">
        <authorList>
            <consortium name="EnsemblMetazoa"/>
        </authorList>
    </citation>
    <scope>IDENTIFICATION</scope>
    <source>
        <strain evidence="6">JHB</strain>
    </source>
</reference>
<dbReference type="SMART" id="SM01014">
    <property type="entry name" value="ARID"/>
    <property type="match status" value="1"/>
</dbReference>
<dbReference type="GO" id="GO:0016301">
    <property type="term" value="F:kinase activity"/>
    <property type="evidence" value="ECO:0007669"/>
    <property type="project" value="UniProtKB-KW"/>
</dbReference>
<dbReference type="OrthoDB" id="338531at2759"/>
<evidence type="ECO:0000256" key="1">
    <source>
        <dbReference type="ARBA" id="ARBA00023015"/>
    </source>
</evidence>
<sequence length="277" mass="31665">MTQILLKLTRDDANYDIPQKSLTLDGNNALSNSWGKTFRLWGLAVPGVGRGQLCEPKQQQRKVGGAGAGRGRGESWFSKKDKASFLQDLQLFHDRSWTQFMRLPKIGGRDVDLHRLYSVVVARWTKLKLKQIYIRFSNKYDKVNFNEEQFAPVLDGPSVRKPQVLELTYSDYFQRLERDLTNLIKIIYLEYRRSHHDRELSLQALYIPAGKRRLPFPNQQPMANSSMPVLMMAGNETTLFSTTLSRSKMKAAMLLHNETSIRNLLSMGLSDVTGGVP</sequence>
<keyword evidence="5" id="KW-0418">Kinase</keyword>
<dbReference type="EnsemblMetazoa" id="CPIJ008131-RA">
    <property type="protein sequence ID" value="CPIJ008131-PA"/>
    <property type="gene ID" value="CPIJ008131"/>
</dbReference>
<accession>B0WL91</accession>
<dbReference type="PANTHER" id="PTHR22970">
    <property type="entry name" value="AT-RICH INTERACTIVE DOMAIN-CONTAINING PROTEIN 2"/>
    <property type="match status" value="1"/>
</dbReference>
<keyword evidence="2" id="KW-0804">Transcription</keyword>
<evidence type="ECO:0000259" key="4">
    <source>
        <dbReference type="PROSITE" id="PS51011"/>
    </source>
</evidence>
<protein>
    <submittedName>
        <fullName evidence="5 6">Receptor for activated protein kinase C</fullName>
    </submittedName>
</protein>
<evidence type="ECO:0000313" key="7">
    <source>
        <dbReference type="Proteomes" id="UP000002320"/>
    </source>
</evidence>
<evidence type="ECO:0000313" key="6">
    <source>
        <dbReference type="EnsemblMetazoa" id="CPIJ008131-PA"/>
    </source>
</evidence>
<keyword evidence="5" id="KW-0675">Receptor</keyword>
<proteinExistence type="predicted"/>
<dbReference type="VEuPathDB" id="VectorBase:CPIJ008131"/>
<dbReference type="InterPro" id="IPR052406">
    <property type="entry name" value="Chromatin_Remodeling_Comp"/>
</dbReference>
<dbReference type="AlphaFoldDB" id="B0WL91"/>
<dbReference type="InParanoid" id="B0WL91"/>
<keyword evidence="3" id="KW-0539">Nucleus</keyword>
<dbReference type="KEGG" id="cqu:CpipJ_CPIJ008131"/>
<keyword evidence="7" id="KW-1185">Reference proteome</keyword>
<dbReference type="Gene3D" id="1.10.150.60">
    <property type="entry name" value="ARID DNA-binding domain"/>
    <property type="match status" value="1"/>
</dbReference>
<dbReference type="Pfam" id="PF01388">
    <property type="entry name" value="ARID"/>
    <property type="match status" value="1"/>
</dbReference>
<dbReference type="Proteomes" id="UP000002320">
    <property type="component" value="Unassembled WGS sequence"/>
</dbReference>
<organism>
    <name type="scientific">Culex quinquefasciatus</name>
    <name type="common">Southern house mosquito</name>
    <name type="synonym">Culex pungens</name>
    <dbReference type="NCBI Taxonomy" id="7176"/>
    <lineage>
        <taxon>Eukaryota</taxon>
        <taxon>Metazoa</taxon>
        <taxon>Ecdysozoa</taxon>
        <taxon>Arthropoda</taxon>
        <taxon>Hexapoda</taxon>
        <taxon>Insecta</taxon>
        <taxon>Pterygota</taxon>
        <taxon>Neoptera</taxon>
        <taxon>Endopterygota</taxon>
        <taxon>Diptera</taxon>
        <taxon>Nematocera</taxon>
        <taxon>Culicoidea</taxon>
        <taxon>Culicidae</taxon>
        <taxon>Culicinae</taxon>
        <taxon>Culicini</taxon>
        <taxon>Culex</taxon>
        <taxon>Culex</taxon>
    </lineage>
</organism>
<keyword evidence="1" id="KW-0805">Transcription regulation</keyword>
<dbReference type="PANTHER" id="PTHR22970:SF14">
    <property type="entry name" value="AT-RICH INTERACTIVE DOMAIN-CONTAINING PROTEIN 2"/>
    <property type="match status" value="1"/>
</dbReference>
<gene>
    <name evidence="6" type="primary">6039990</name>
    <name evidence="5" type="ORF">CpipJ_CPIJ008131</name>
</gene>
<keyword evidence="5" id="KW-0808">Transferase</keyword>
<dbReference type="InterPro" id="IPR001606">
    <property type="entry name" value="ARID_dom"/>
</dbReference>
<dbReference type="InterPro" id="IPR036431">
    <property type="entry name" value="ARID_dom_sf"/>
</dbReference>
<evidence type="ECO:0000256" key="2">
    <source>
        <dbReference type="ARBA" id="ARBA00023163"/>
    </source>
</evidence>